<dbReference type="PRINTS" id="PR00081">
    <property type="entry name" value="GDHRDH"/>
</dbReference>
<dbReference type="OMA" id="DEEWDYT"/>
<feature type="compositionally biased region" description="Low complexity" evidence="4">
    <location>
        <begin position="46"/>
        <end position="60"/>
    </location>
</feature>
<dbReference type="PANTHER" id="PTHR48107">
    <property type="entry name" value="NADPH-DEPENDENT ALDEHYDE REDUCTASE-LIKE PROTEIN, CHLOROPLASTIC-RELATED"/>
    <property type="match status" value="1"/>
</dbReference>
<dbReference type="Gene3D" id="3.40.50.720">
    <property type="entry name" value="NAD(P)-binding Rossmann-like Domain"/>
    <property type="match status" value="1"/>
</dbReference>
<dbReference type="AlphaFoldDB" id="A0A0E9NAQ9"/>
<keyword evidence="2" id="KW-0521">NADP</keyword>
<reference evidence="5 6" key="2">
    <citation type="journal article" date="2014" name="J. Gen. Appl. Microbiol.">
        <title>The early diverging ascomycetous budding yeast Saitoella complicata has three histone deacetylases belonging to the Clr6, Hos2, and Rpd3 lineages.</title>
        <authorList>
            <person name="Nishida H."/>
            <person name="Matsumoto T."/>
            <person name="Kondo S."/>
            <person name="Hamamoto M."/>
            <person name="Yoshikawa H."/>
        </authorList>
    </citation>
    <scope>NUCLEOTIDE SEQUENCE [LARGE SCALE GENOMIC DNA]</scope>
    <source>
        <strain evidence="5 6">NRRL Y-17804</strain>
    </source>
</reference>
<dbReference type="InterPro" id="IPR002347">
    <property type="entry name" value="SDR_fam"/>
</dbReference>
<dbReference type="PROSITE" id="PS00061">
    <property type="entry name" value="ADH_SHORT"/>
    <property type="match status" value="1"/>
</dbReference>
<dbReference type="Pfam" id="PF13561">
    <property type="entry name" value="adh_short_C2"/>
    <property type="match status" value="1"/>
</dbReference>
<comment type="caution">
    <text evidence="5">The sequence shown here is derived from an EMBL/GenBank/DDBJ whole genome shotgun (WGS) entry which is preliminary data.</text>
</comment>
<dbReference type="InterPro" id="IPR020904">
    <property type="entry name" value="Sc_DH/Rdtase_CS"/>
</dbReference>
<evidence type="ECO:0000313" key="5">
    <source>
        <dbReference type="EMBL" id="GAO46495.1"/>
    </source>
</evidence>
<dbReference type="PANTHER" id="PTHR48107:SF26">
    <property type="entry name" value="OXIDOREDUCTASE, SHORT-CHAIN DEHYDROGENASE_REDUCTASE FAMILY (AFU_ORTHOLOGUE AFUA_4G05870)"/>
    <property type="match status" value="1"/>
</dbReference>
<dbReference type="Proteomes" id="UP000033140">
    <property type="component" value="Unassembled WGS sequence"/>
</dbReference>
<organism evidence="5 6">
    <name type="scientific">Saitoella complicata (strain BCRC 22490 / CBS 7301 / JCM 7358 / NBRC 10748 / NRRL Y-17804)</name>
    <dbReference type="NCBI Taxonomy" id="698492"/>
    <lineage>
        <taxon>Eukaryota</taxon>
        <taxon>Fungi</taxon>
        <taxon>Dikarya</taxon>
        <taxon>Ascomycota</taxon>
        <taxon>Taphrinomycotina</taxon>
        <taxon>Taphrinomycotina incertae sedis</taxon>
        <taxon>Saitoella</taxon>
    </lineage>
</organism>
<gene>
    <name evidence="5" type="ORF">G7K_0726-t1</name>
</gene>
<dbReference type="SUPFAM" id="SSF51735">
    <property type="entry name" value="NAD(P)-binding Rossmann-fold domains"/>
    <property type="match status" value="1"/>
</dbReference>
<evidence type="ECO:0000256" key="1">
    <source>
        <dbReference type="ARBA" id="ARBA00006484"/>
    </source>
</evidence>
<dbReference type="FunFam" id="3.40.50.720:FF:000084">
    <property type="entry name" value="Short-chain dehydrogenase reductase"/>
    <property type="match status" value="1"/>
</dbReference>
<dbReference type="STRING" id="698492.A0A0E9NAQ9"/>
<reference evidence="5 6" key="1">
    <citation type="journal article" date="2011" name="J. Gen. Appl. Microbiol.">
        <title>Draft genome sequencing of the enigmatic yeast Saitoella complicata.</title>
        <authorList>
            <person name="Nishida H."/>
            <person name="Hamamoto M."/>
            <person name="Sugiyama J."/>
        </authorList>
    </citation>
    <scope>NUCLEOTIDE SEQUENCE [LARGE SCALE GENOMIC DNA]</scope>
    <source>
        <strain evidence="5 6">NRRL Y-17804</strain>
    </source>
</reference>
<keyword evidence="3" id="KW-0560">Oxidoreductase</keyword>
<keyword evidence="6" id="KW-1185">Reference proteome</keyword>
<sequence>MTIVHINPSLLTPLSSHQQHSYKHQSPKMEAVKNIGKELLTPDNPFQPGHQQPIQQQSPPGLETKMNPSPIYDQLPVGGGLTDEKGQVKVEKYRASGKLEGRKALITGGDSGIGRSVAILYALEGADVAIVYLPEEQEDAAITQSQVIKAGHKCVLIPTDIQTEANCISAVERTVAELGGLDILVNNAGYQMEQITIEDITEAQLDRTFRTNIYSQFFLTKAALKHIPRGGAIINCASVNHYKGHPKLLDYTATKGAIVAFTRALSQQIADKGIRVNAVAPGPIWTPLVVATMGKESLDGFSGVPLGRAGQPSEVATCFVFLAGPDSSFMTGQTLHPNGGTVVNG</sequence>
<evidence type="ECO:0000256" key="4">
    <source>
        <dbReference type="SAM" id="MobiDB-lite"/>
    </source>
</evidence>
<comment type="similarity">
    <text evidence="1">Belongs to the short-chain dehydrogenases/reductases (SDR) family.</text>
</comment>
<protein>
    <submittedName>
        <fullName evidence="5">Uncharacterized protein</fullName>
    </submittedName>
</protein>
<accession>A0A0E9NAQ9</accession>
<evidence type="ECO:0000313" key="6">
    <source>
        <dbReference type="Proteomes" id="UP000033140"/>
    </source>
</evidence>
<evidence type="ECO:0000256" key="2">
    <source>
        <dbReference type="ARBA" id="ARBA00022857"/>
    </source>
</evidence>
<proteinExistence type="inferred from homology"/>
<evidence type="ECO:0000256" key="3">
    <source>
        <dbReference type="ARBA" id="ARBA00023002"/>
    </source>
</evidence>
<dbReference type="InterPro" id="IPR036291">
    <property type="entry name" value="NAD(P)-bd_dom_sf"/>
</dbReference>
<dbReference type="EMBL" id="BACD03000004">
    <property type="protein sequence ID" value="GAO46495.1"/>
    <property type="molecule type" value="Genomic_DNA"/>
</dbReference>
<name>A0A0E9NAQ9_SAICN</name>
<dbReference type="GO" id="GO:0016614">
    <property type="term" value="F:oxidoreductase activity, acting on CH-OH group of donors"/>
    <property type="evidence" value="ECO:0007669"/>
    <property type="project" value="UniProtKB-ARBA"/>
</dbReference>
<reference evidence="5 6" key="3">
    <citation type="journal article" date="2015" name="Genome Announc.">
        <title>Draft Genome Sequence of the Archiascomycetous Yeast Saitoella complicata.</title>
        <authorList>
            <person name="Yamauchi K."/>
            <person name="Kondo S."/>
            <person name="Hamamoto M."/>
            <person name="Takahashi Y."/>
            <person name="Ogura Y."/>
            <person name="Hayashi T."/>
            <person name="Nishida H."/>
        </authorList>
    </citation>
    <scope>NUCLEOTIDE SEQUENCE [LARGE SCALE GENOMIC DNA]</scope>
    <source>
        <strain evidence="5 6">NRRL Y-17804</strain>
    </source>
</reference>
<feature type="region of interest" description="Disordered" evidence="4">
    <location>
        <begin position="39"/>
        <end position="63"/>
    </location>
</feature>
<dbReference type="PRINTS" id="PR00080">
    <property type="entry name" value="SDRFAMILY"/>
</dbReference>